<comment type="function">
    <text evidence="8">Ferredoxins are iron-sulfur proteins that transfer electrons in a wide variety of metabolic reactions.</text>
</comment>
<keyword evidence="5 8" id="KW-0408">Iron</keyword>
<accession>A0ABW9M6P3</accession>
<evidence type="ECO:0000256" key="8">
    <source>
        <dbReference type="RuleBase" id="RU368020"/>
    </source>
</evidence>
<dbReference type="PANTHER" id="PTHR36923:SF3">
    <property type="entry name" value="FERREDOXIN"/>
    <property type="match status" value="1"/>
</dbReference>
<dbReference type="Pfam" id="PF13459">
    <property type="entry name" value="Fer4_15"/>
    <property type="match status" value="1"/>
</dbReference>
<dbReference type="Gene3D" id="3.30.70.20">
    <property type="match status" value="1"/>
</dbReference>
<dbReference type="InterPro" id="IPR051269">
    <property type="entry name" value="Fe-S_cluster_ET"/>
</dbReference>
<organism evidence="10 11">
    <name type="scientific">Mycolicibacterium septicum</name>
    <dbReference type="NCBI Taxonomy" id="98668"/>
    <lineage>
        <taxon>Bacteria</taxon>
        <taxon>Bacillati</taxon>
        <taxon>Actinomycetota</taxon>
        <taxon>Actinomycetes</taxon>
        <taxon>Mycobacteriales</taxon>
        <taxon>Mycobacteriaceae</taxon>
        <taxon>Mycolicibacterium</taxon>
    </lineage>
</organism>
<evidence type="ECO:0000256" key="7">
    <source>
        <dbReference type="ARBA" id="ARBA00023291"/>
    </source>
</evidence>
<reference evidence="10 11" key="1">
    <citation type="submission" date="2024-12" db="EMBL/GenBank/DDBJ databases">
        <title>The coexistence of Mycolicibacterium septicum and Mycolicibacterium nivoides in clinical samples.</title>
        <authorList>
            <person name="Wang C."/>
            <person name="Feng Y."/>
            <person name="Zong Z."/>
        </authorList>
    </citation>
    <scope>NUCLEOTIDE SEQUENCE [LARGE SCALE GENOMIC DNA]</scope>
    <source>
        <strain evidence="10 11">120310</strain>
    </source>
</reference>
<keyword evidence="4 8" id="KW-0249">Electron transport</keyword>
<sequence>MKVHVDDDRCRGHGVCVAVCPDVFTLTDGGYAEALVDDVPPELASELPEAVTGCPEHAITID</sequence>
<evidence type="ECO:0000313" key="11">
    <source>
        <dbReference type="Proteomes" id="UP001635817"/>
    </source>
</evidence>
<keyword evidence="7" id="KW-0003">3Fe-4S</keyword>
<evidence type="ECO:0000256" key="4">
    <source>
        <dbReference type="ARBA" id="ARBA00022982"/>
    </source>
</evidence>
<gene>
    <name evidence="10" type="ORF">ACK4CP_33605</name>
</gene>
<evidence type="ECO:0000256" key="1">
    <source>
        <dbReference type="ARBA" id="ARBA00001927"/>
    </source>
</evidence>
<keyword evidence="11" id="KW-1185">Reference proteome</keyword>
<evidence type="ECO:0000256" key="3">
    <source>
        <dbReference type="ARBA" id="ARBA00022723"/>
    </source>
</evidence>
<keyword evidence="3 8" id="KW-0479">Metal-binding</keyword>
<dbReference type="Proteomes" id="UP001635817">
    <property type="component" value="Unassembled WGS sequence"/>
</dbReference>
<evidence type="ECO:0000313" key="10">
    <source>
        <dbReference type="EMBL" id="MFN6555369.1"/>
    </source>
</evidence>
<proteinExistence type="predicted"/>
<dbReference type="InterPro" id="IPR017896">
    <property type="entry name" value="4Fe4S_Fe-S-bd"/>
</dbReference>
<keyword evidence="2 8" id="KW-0813">Transport</keyword>
<name>A0ABW9M6P3_9MYCO</name>
<comment type="caution">
    <text evidence="10">The sequence shown here is derived from an EMBL/GenBank/DDBJ whole genome shotgun (WGS) entry which is preliminary data.</text>
</comment>
<dbReference type="RefSeq" id="WP_409553289.1">
    <property type="nucleotide sequence ID" value="NZ_JBKBDE010000021.1"/>
</dbReference>
<dbReference type="InterPro" id="IPR001080">
    <property type="entry name" value="3Fe4S_ferredoxin"/>
</dbReference>
<dbReference type="PRINTS" id="PR00352">
    <property type="entry name" value="3FE4SFRDOXIN"/>
</dbReference>
<comment type="cofactor">
    <cofactor evidence="1">
        <name>[3Fe-4S] cluster</name>
        <dbReference type="ChEBI" id="CHEBI:21137"/>
    </cofactor>
</comment>
<protein>
    <recommendedName>
        <fullName evidence="8">Ferredoxin</fullName>
    </recommendedName>
</protein>
<dbReference type="PROSITE" id="PS51379">
    <property type="entry name" value="4FE4S_FER_2"/>
    <property type="match status" value="1"/>
</dbReference>
<keyword evidence="6 8" id="KW-0411">Iron-sulfur</keyword>
<evidence type="ECO:0000256" key="5">
    <source>
        <dbReference type="ARBA" id="ARBA00023004"/>
    </source>
</evidence>
<evidence type="ECO:0000256" key="2">
    <source>
        <dbReference type="ARBA" id="ARBA00022448"/>
    </source>
</evidence>
<evidence type="ECO:0000259" key="9">
    <source>
        <dbReference type="PROSITE" id="PS51379"/>
    </source>
</evidence>
<dbReference type="SUPFAM" id="SSF54862">
    <property type="entry name" value="4Fe-4S ferredoxins"/>
    <property type="match status" value="1"/>
</dbReference>
<dbReference type="PANTHER" id="PTHR36923">
    <property type="entry name" value="FERREDOXIN"/>
    <property type="match status" value="1"/>
</dbReference>
<feature type="domain" description="4Fe-4S ferredoxin-type" evidence="9">
    <location>
        <begin position="1"/>
        <end position="29"/>
    </location>
</feature>
<dbReference type="EMBL" id="JBKBDE010000021">
    <property type="protein sequence ID" value="MFN6555369.1"/>
    <property type="molecule type" value="Genomic_DNA"/>
</dbReference>
<evidence type="ECO:0000256" key="6">
    <source>
        <dbReference type="ARBA" id="ARBA00023014"/>
    </source>
</evidence>